<dbReference type="GO" id="GO:0006364">
    <property type="term" value="P:rRNA processing"/>
    <property type="evidence" value="ECO:0007669"/>
    <property type="project" value="TreeGrafter"/>
</dbReference>
<dbReference type="InterPro" id="IPR012677">
    <property type="entry name" value="Nucleotide-bd_a/b_plait_sf"/>
</dbReference>
<feature type="compositionally biased region" description="Acidic residues" evidence="3">
    <location>
        <begin position="84"/>
        <end position="104"/>
    </location>
</feature>
<keyword evidence="2" id="KW-0175">Coiled coil</keyword>
<dbReference type="GO" id="GO:0003676">
    <property type="term" value="F:nucleic acid binding"/>
    <property type="evidence" value="ECO:0007669"/>
    <property type="project" value="InterPro"/>
</dbReference>
<dbReference type="GO" id="GO:0000028">
    <property type="term" value="P:ribosomal small subunit assembly"/>
    <property type="evidence" value="ECO:0007669"/>
    <property type="project" value="TreeGrafter"/>
</dbReference>
<dbReference type="EMBL" id="JH930469">
    <property type="protein sequence ID" value="EKM60070.1"/>
    <property type="molecule type" value="Genomic_DNA"/>
</dbReference>
<dbReference type="FunCoup" id="K5WKX2">
    <property type="interactions" value="233"/>
</dbReference>
<dbReference type="Gene3D" id="3.30.70.330">
    <property type="match status" value="1"/>
</dbReference>
<evidence type="ECO:0000313" key="7">
    <source>
        <dbReference type="Proteomes" id="UP000008370"/>
    </source>
</evidence>
<feature type="region of interest" description="Disordered" evidence="3">
    <location>
        <begin position="270"/>
        <end position="290"/>
    </location>
</feature>
<feature type="domain" description="Rrp7 RRM-like N-terminal" evidence="5">
    <location>
        <begin position="7"/>
        <end position="173"/>
    </location>
</feature>
<dbReference type="InParanoid" id="K5WKX2"/>
<dbReference type="InterPro" id="IPR040446">
    <property type="entry name" value="RRP7"/>
</dbReference>
<dbReference type="PANTHER" id="PTHR13191">
    <property type="entry name" value="RIBOSOMAL RNA PROCESSING PROTEIN 7-RELATED"/>
    <property type="match status" value="1"/>
</dbReference>
<dbReference type="GeneID" id="18907742"/>
<dbReference type="Gene3D" id="6.10.250.1770">
    <property type="match status" value="1"/>
</dbReference>
<dbReference type="Pfam" id="PF17799">
    <property type="entry name" value="RRM_Rrp7"/>
    <property type="match status" value="1"/>
</dbReference>
<protein>
    <recommendedName>
        <fullName evidence="8">RRM domain-containing protein</fullName>
    </recommendedName>
</protein>
<dbReference type="SUPFAM" id="SSF54928">
    <property type="entry name" value="RNA-binding domain, RBD"/>
    <property type="match status" value="1"/>
</dbReference>
<evidence type="ECO:0000259" key="5">
    <source>
        <dbReference type="Pfam" id="PF17799"/>
    </source>
</evidence>
<dbReference type="InterPro" id="IPR035979">
    <property type="entry name" value="RBD_domain_sf"/>
</dbReference>
<dbReference type="HOGENOM" id="CLU_036234_0_0_1"/>
<dbReference type="InterPro" id="IPR040447">
    <property type="entry name" value="RRM_Rrp7"/>
</dbReference>
<gene>
    <name evidence="6" type="ORF">PHACADRAFT_115510</name>
</gene>
<dbReference type="GO" id="GO:0032545">
    <property type="term" value="C:CURI complex"/>
    <property type="evidence" value="ECO:0007669"/>
    <property type="project" value="TreeGrafter"/>
</dbReference>
<dbReference type="Proteomes" id="UP000008370">
    <property type="component" value="Unassembled WGS sequence"/>
</dbReference>
<feature type="region of interest" description="Disordered" evidence="3">
    <location>
        <begin position="82"/>
        <end position="145"/>
    </location>
</feature>
<sequence>MSLPSSIAGFTPIPVQYSSSSTHYIYARPHTGSKKTTAQSRRAALPEGRTLFLVNIPPDATEREVTLLFKQSGTVEQVIFDGDGPAEEEEEPSSDSDEEDEDGMDMSGAEAEPEAEAARPRKKRKTSKGDKTAAAPPIVPLPPQTARTLRRTGRAAHVVFLDASSLTRALSAAPPNTKPRPWPRDPDAPSGLAHYVALHASRRPPLDAVKAHADSWMTHFEHAQTKRRHASKYKQGEAQVDADGFTLVTRGGAYGQTLGGGVAIASKRFQQTGAASKRGRKQKKESKEKESFYAFQVHEKKRKELMDLKKKWEEDKAKVEKLKESRKFRPY</sequence>
<dbReference type="InterPro" id="IPR024326">
    <property type="entry name" value="RRP7_C"/>
</dbReference>
<dbReference type="AlphaFoldDB" id="K5WKX2"/>
<evidence type="ECO:0000256" key="2">
    <source>
        <dbReference type="SAM" id="Coils"/>
    </source>
</evidence>
<comment type="similarity">
    <text evidence="1">Belongs to the RRP7 family.</text>
</comment>
<evidence type="ECO:0000256" key="3">
    <source>
        <dbReference type="SAM" id="MobiDB-lite"/>
    </source>
</evidence>
<dbReference type="OrthoDB" id="5390at2759"/>
<dbReference type="STRING" id="650164.K5WKX2"/>
<reference evidence="6 7" key="1">
    <citation type="journal article" date="2012" name="BMC Genomics">
        <title>Comparative genomics of the white-rot fungi, Phanerochaete carnosa and P. chrysosporium, to elucidate the genetic basis of the distinct wood types they colonize.</title>
        <authorList>
            <person name="Suzuki H."/>
            <person name="MacDonald J."/>
            <person name="Syed K."/>
            <person name="Salamov A."/>
            <person name="Hori C."/>
            <person name="Aerts A."/>
            <person name="Henrissat B."/>
            <person name="Wiebenga A."/>
            <person name="vanKuyk P.A."/>
            <person name="Barry K."/>
            <person name="Lindquist E."/>
            <person name="LaButti K."/>
            <person name="Lapidus A."/>
            <person name="Lucas S."/>
            <person name="Coutinho P."/>
            <person name="Gong Y."/>
            <person name="Samejima M."/>
            <person name="Mahadevan R."/>
            <person name="Abou-Zaid M."/>
            <person name="de Vries R.P."/>
            <person name="Igarashi K."/>
            <person name="Yadav J.S."/>
            <person name="Grigoriev I.V."/>
            <person name="Master E.R."/>
        </authorList>
    </citation>
    <scope>NUCLEOTIDE SEQUENCE [LARGE SCALE GENOMIC DNA]</scope>
    <source>
        <strain evidence="6 7">HHB-10118-sp</strain>
    </source>
</reference>
<feature type="domain" description="Ribosomal RNA-processing protein 7 C-terminal" evidence="4">
    <location>
        <begin position="201"/>
        <end position="331"/>
    </location>
</feature>
<evidence type="ECO:0000256" key="1">
    <source>
        <dbReference type="ARBA" id="ARBA00006110"/>
    </source>
</evidence>
<evidence type="ECO:0000313" key="6">
    <source>
        <dbReference type="EMBL" id="EKM60070.1"/>
    </source>
</evidence>
<name>K5WKX2_PHACS</name>
<dbReference type="PANTHER" id="PTHR13191:SF0">
    <property type="entry name" value="RIBOSOMAL RNA-PROCESSING PROTEIN 7 HOMOLOG A-RELATED"/>
    <property type="match status" value="1"/>
</dbReference>
<evidence type="ECO:0000259" key="4">
    <source>
        <dbReference type="Pfam" id="PF12923"/>
    </source>
</evidence>
<accession>K5WKX2</accession>
<keyword evidence="7" id="KW-1185">Reference proteome</keyword>
<feature type="coiled-coil region" evidence="2">
    <location>
        <begin position="295"/>
        <end position="325"/>
    </location>
</feature>
<dbReference type="GO" id="GO:0034456">
    <property type="term" value="C:UTP-C complex"/>
    <property type="evidence" value="ECO:0007669"/>
    <property type="project" value="TreeGrafter"/>
</dbReference>
<evidence type="ECO:0008006" key="8">
    <source>
        <dbReference type="Google" id="ProtNLM"/>
    </source>
</evidence>
<dbReference type="RefSeq" id="XP_007392617.1">
    <property type="nucleotide sequence ID" value="XM_007392555.1"/>
</dbReference>
<organism evidence="6 7">
    <name type="scientific">Phanerochaete carnosa (strain HHB-10118-sp)</name>
    <name type="common">White-rot fungus</name>
    <name type="synonym">Peniophora carnosa</name>
    <dbReference type="NCBI Taxonomy" id="650164"/>
    <lineage>
        <taxon>Eukaryota</taxon>
        <taxon>Fungi</taxon>
        <taxon>Dikarya</taxon>
        <taxon>Basidiomycota</taxon>
        <taxon>Agaricomycotina</taxon>
        <taxon>Agaricomycetes</taxon>
        <taxon>Polyporales</taxon>
        <taxon>Phanerochaetaceae</taxon>
        <taxon>Phanerochaete</taxon>
    </lineage>
</organism>
<dbReference type="Pfam" id="PF12923">
    <property type="entry name" value="RRP7"/>
    <property type="match status" value="1"/>
</dbReference>
<dbReference type="KEGG" id="pco:PHACADRAFT_115510"/>
<proteinExistence type="inferred from homology"/>